<evidence type="ECO:0000256" key="1">
    <source>
        <dbReference type="SAM" id="Phobius"/>
    </source>
</evidence>
<feature type="domain" description="Phage shock protein PspC N-terminal" evidence="2">
    <location>
        <begin position="5"/>
        <end position="58"/>
    </location>
</feature>
<gene>
    <name evidence="3" type="ORF">ENE74_02295</name>
</gene>
<evidence type="ECO:0000313" key="4">
    <source>
        <dbReference type="Proteomes" id="UP000282977"/>
    </source>
</evidence>
<feature type="transmembrane region" description="Helical" evidence="1">
    <location>
        <begin position="34"/>
        <end position="59"/>
    </location>
</feature>
<keyword evidence="1" id="KW-0812">Transmembrane</keyword>
<keyword evidence="4" id="KW-1185">Reference proteome</keyword>
<protein>
    <submittedName>
        <fullName evidence="3">PspC domain-containing protein</fullName>
    </submittedName>
</protein>
<dbReference type="InterPro" id="IPR007168">
    <property type="entry name" value="Phageshock_PspC_N"/>
</dbReference>
<keyword evidence="1" id="KW-0472">Membrane</keyword>
<sequence length="60" mass="6367">MDRSFTLDRRNAKIMGVCAGLATRTGVDVVVIRIALVLLTLLALGPVAVVGYLLVGWLAN</sequence>
<dbReference type="Proteomes" id="UP000282977">
    <property type="component" value="Unassembled WGS sequence"/>
</dbReference>
<evidence type="ECO:0000313" key="3">
    <source>
        <dbReference type="EMBL" id="RVT43478.1"/>
    </source>
</evidence>
<proteinExistence type="predicted"/>
<reference evidence="3 4" key="1">
    <citation type="submission" date="2019-01" db="EMBL/GenBank/DDBJ databases">
        <authorList>
            <person name="Chen W.-M."/>
        </authorList>
    </citation>
    <scope>NUCLEOTIDE SEQUENCE [LARGE SCALE GENOMIC DNA]</scope>
    <source>
        <strain evidence="3 4">TLA-22</strain>
    </source>
</reference>
<organism evidence="3 4">
    <name type="scientific">Sphingobium algorifonticola</name>
    <dbReference type="NCBI Taxonomy" id="2008318"/>
    <lineage>
        <taxon>Bacteria</taxon>
        <taxon>Pseudomonadati</taxon>
        <taxon>Pseudomonadota</taxon>
        <taxon>Alphaproteobacteria</taxon>
        <taxon>Sphingomonadales</taxon>
        <taxon>Sphingomonadaceae</taxon>
        <taxon>Sphingobium</taxon>
    </lineage>
</organism>
<comment type="caution">
    <text evidence="3">The sequence shown here is derived from an EMBL/GenBank/DDBJ whole genome shotgun (WGS) entry which is preliminary data.</text>
</comment>
<dbReference type="EMBL" id="RZUL01000001">
    <property type="protein sequence ID" value="RVT43478.1"/>
    <property type="molecule type" value="Genomic_DNA"/>
</dbReference>
<dbReference type="Pfam" id="PF04024">
    <property type="entry name" value="PspC"/>
    <property type="match status" value="1"/>
</dbReference>
<evidence type="ECO:0000259" key="2">
    <source>
        <dbReference type="Pfam" id="PF04024"/>
    </source>
</evidence>
<keyword evidence="1" id="KW-1133">Transmembrane helix</keyword>
<dbReference type="RefSeq" id="WP_127689016.1">
    <property type="nucleotide sequence ID" value="NZ_RZUL01000001.1"/>
</dbReference>
<accession>A0A437JC39</accession>
<dbReference type="AlphaFoldDB" id="A0A437JC39"/>
<name>A0A437JC39_9SPHN</name>